<reference evidence="1 2" key="1">
    <citation type="submission" date="2018-05" db="EMBL/GenBank/DDBJ databases">
        <title>Complete Genome Sequences of Extremely Thermoacidophilic, Metal-Mobilizing Type-Strain Members of the Archaeal Family Sulfolobaceae: Acidianus brierleyi DSM-1651T, Acidianus sulfidivorans DSM-18786T, Metallosphaera hakonensis DSM-7519T, and Metallosphaera prunae DSM-10039T.</title>
        <authorList>
            <person name="Counts J.A."/>
            <person name="Kelly R.M."/>
        </authorList>
    </citation>
    <scope>NUCLEOTIDE SEQUENCE [LARGE SCALE GENOMIC DNA]</scope>
    <source>
        <strain evidence="1 2">DSM 1651</strain>
    </source>
</reference>
<accession>A0A2U9IBW3</accession>
<dbReference type="RefSeq" id="WP_110269367.1">
    <property type="nucleotide sequence ID" value="NZ_CP029289.2"/>
</dbReference>
<protein>
    <submittedName>
        <fullName evidence="1">Uncharacterized protein</fullName>
    </submittedName>
</protein>
<organism evidence="1 2">
    <name type="scientific">Acidianus brierleyi</name>
    <dbReference type="NCBI Taxonomy" id="41673"/>
    <lineage>
        <taxon>Archaea</taxon>
        <taxon>Thermoproteota</taxon>
        <taxon>Thermoprotei</taxon>
        <taxon>Sulfolobales</taxon>
        <taxon>Sulfolobaceae</taxon>
        <taxon>Acidianus</taxon>
    </lineage>
</organism>
<keyword evidence="2" id="KW-1185">Reference proteome</keyword>
<dbReference type="OrthoDB" id="33779at2157"/>
<proteinExistence type="predicted"/>
<dbReference type="Proteomes" id="UP000248044">
    <property type="component" value="Chromosome"/>
</dbReference>
<dbReference type="GeneID" id="36830792"/>
<name>A0A2U9IBW3_9CREN</name>
<gene>
    <name evidence="1" type="ORF">DFR85_01510</name>
</gene>
<dbReference type="EMBL" id="CP029289">
    <property type="protein sequence ID" value="AWR93483.1"/>
    <property type="molecule type" value="Genomic_DNA"/>
</dbReference>
<dbReference type="KEGG" id="abri:DFR85_01510"/>
<sequence length="412" mass="46872">MSVLQVYSNPAKAVISCSLVDENGNEKEILTITLEDNGIHVHKNIEKDDHYIIPPIPQIDMLIREVIEQIAEELNVQTVVFRYGENSDLEETDDLILSDAWYDIEKLALAASKHAALANDVESKVIIGIVKFSNFIYAATVLRKEDTFPLLQIFMDSSNNEIKIYNEIGQLVEERREKVQDFEEYVKSLVNSSDVAVVYKESLDEIPSPKEITTDNGRYYVGVVFKYFMGFFPSSSIKEVSSKRIYVRNKSKFVKLLRALLYLDKLSDDGGVEVLLSSSAVPLNDIPKEVDKIKGKVDKILGKYKITDVNYFGINDTLIKELVNYKPQFGEGDVYLGMRVIPVAFVIITENKQDFDNYVERILNGPTSDGYEILDEAVKKYISSYFIGYLMSVEEALIIYSDIFNELSKDDK</sequence>
<dbReference type="AlphaFoldDB" id="A0A2U9IBW3"/>
<evidence type="ECO:0000313" key="1">
    <source>
        <dbReference type="EMBL" id="AWR93483.1"/>
    </source>
</evidence>
<evidence type="ECO:0000313" key="2">
    <source>
        <dbReference type="Proteomes" id="UP000248044"/>
    </source>
</evidence>